<dbReference type="EMBL" id="JBFWIC010000007">
    <property type="protein sequence ID" value="MEZ0474381.1"/>
    <property type="molecule type" value="Genomic_DNA"/>
</dbReference>
<protein>
    <recommendedName>
        <fullName evidence="3">Lipoprotein</fullName>
    </recommendedName>
</protein>
<name>A0ABV4HRD1_9GAMM</name>
<comment type="caution">
    <text evidence="1">The sequence shown here is derived from an EMBL/GenBank/DDBJ whole genome shotgun (WGS) entry which is preliminary data.</text>
</comment>
<evidence type="ECO:0000313" key="1">
    <source>
        <dbReference type="EMBL" id="MEZ0474381.1"/>
    </source>
</evidence>
<accession>A0ABV4HRD1</accession>
<organism evidence="1 2">
    <name type="scientific">Luteimonas salinilitoris</name>
    <dbReference type="NCBI Taxonomy" id="3237697"/>
    <lineage>
        <taxon>Bacteria</taxon>
        <taxon>Pseudomonadati</taxon>
        <taxon>Pseudomonadota</taxon>
        <taxon>Gammaproteobacteria</taxon>
        <taxon>Lysobacterales</taxon>
        <taxon>Lysobacteraceae</taxon>
        <taxon>Luteimonas</taxon>
    </lineage>
</organism>
<sequence>MLRPIVPIACLLLAGCKFEAGLTTVNQLSIEGRAVNATRSTVMGGEGEFECLRSVSGSCHYVLFVDDCAADAAGNPDDGCGARVVHAFTLSAGERQHLEQLPRGLRQCVDHDAPPVAPDCAGSSS</sequence>
<evidence type="ECO:0008006" key="3">
    <source>
        <dbReference type="Google" id="ProtNLM"/>
    </source>
</evidence>
<keyword evidence="2" id="KW-1185">Reference proteome</keyword>
<dbReference type="RefSeq" id="WP_370563539.1">
    <property type="nucleotide sequence ID" value="NZ_JBFWIB010000004.1"/>
</dbReference>
<proteinExistence type="predicted"/>
<gene>
    <name evidence="1" type="ORF">AB6713_07080</name>
</gene>
<evidence type="ECO:0000313" key="2">
    <source>
        <dbReference type="Proteomes" id="UP001566331"/>
    </source>
</evidence>
<dbReference type="Proteomes" id="UP001566331">
    <property type="component" value="Unassembled WGS sequence"/>
</dbReference>
<dbReference type="PROSITE" id="PS51257">
    <property type="entry name" value="PROKAR_LIPOPROTEIN"/>
    <property type="match status" value="1"/>
</dbReference>
<reference evidence="1 2" key="1">
    <citation type="submission" date="2024-07" db="EMBL/GenBank/DDBJ databases">
        <title>Luteimonas salilacus sp. nov., isolated from the shore soil of Salt Lake in Tibet of China.</title>
        <authorList>
            <person name="Zhang X."/>
            <person name="Li A."/>
        </authorList>
    </citation>
    <scope>NUCLEOTIDE SEQUENCE [LARGE SCALE GENOMIC DNA]</scope>
    <source>
        <strain evidence="1 2">B3-2-R+30</strain>
    </source>
</reference>